<sequence length="133" mass="14646">MNVAITVWGNLISPVFDSAQTLLIAEVEGDDIIDRRIERMDGAMFNRVLELLESLEVDVLICGALSMGTAALLEAVRIEVIPFISGDAEEILSLYVNGEDLADFTMPGCPRRRCCRGRRCSPGQQGIGRYLKN</sequence>
<name>A0A8D5JQ13_9BACT</name>
<protein>
    <recommendedName>
        <fullName evidence="1">Dinitrogenase iron-molybdenum cofactor biosynthesis domain-containing protein</fullName>
    </recommendedName>
</protein>
<dbReference type="Pfam" id="PF02579">
    <property type="entry name" value="Nitro_FeMo-Co"/>
    <property type="match status" value="1"/>
</dbReference>
<reference evidence="2" key="1">
    <citation type="submission" date="2020-09" db="EMBL/GenBank/DDBJ databases">
        <title>Desulfogranum mesoprofundum gen. nov., sp. nov., a novel mesophilic, sulfate-reducing chemolithoautotroph isolated from a deep-sea hydrothermal vent chimney in the Suiyo Seamount.</title>
        <authorList>
            <person name="Hashimoto Y."/>
            <person name="Nakagawa S."/>
        </authorList>
    </citation>
    <scope>NUCLEOTIDE SEQUENCE</scope>
    <source>
        <strain evidence="2">KT2</strain>
    </source>
</reference>
<evidence type="ECO:0000313" key="2">
    <source>
        <dbReference type="EMBL" id="BCL59541.1"/>
    </source>
</evidence>
<dbReference type="RefSeq" id="WP_228855759.1">
    <property type="nucleotide sequence ID" value="NZ_AP024086.1"/>
</dbReference>
<feature type="domain" description="Dinitrogenase iron-molybdenum cofactor biosynthesis" evidence="1">
    <location>
        <begin position="9"/>
        <end position="95"/>
    </location>
</feature>
<dbReference type="Proteomes" id="UP000826725">
    <property type="component" value="Chromosome"/>
</dbReference>
<keyword evidence="3" id="KW-1185">Reference proteome</keyword>
<gene>
    <name evidence="2" type="ORF">DGMP_02340</name>
</gene>
<dbReference type="KEGG" id="dbk:DGMP_02340"/>
<dbReference type="InterPro" id="IPR003731">
    <property type="entry name" value="Di-Nase_FeMo-co_biosynth"/>
</dbReference>
<dbReference type="AlphaFoldDB" id="A0A8D5JQ13"/>
<evidence type="ECO:0000259" key="1">
    <source>
        <dbReference type="Pfam" id="PF02579"/>
    </source>
</evidence>
<accession>A0A8D5JQ13</accession>
<proteinExistence type="predicted"/>
<organism evidence="2 3">
    <name type="scientific">Desulfomarina profundi</name>
    <dbReference type="NCBI Taxonomy" id="2772557"/>
    <lineage>
        <taxon>Bacteria</taxon>
        <taxon>Pseudomonadati</taxon>
        <taxon>Thermodesulfobacteriota</taxon>
        <taxon>Desulfobulbia</taxon>
        <taxon>Desulfobulbales</taxon>
        <taxon>Desulfobulbaceae</taxon>
        <taxon>Desulfomarina</taxon>
    </lineage>
</organism>
<dbReference type="EMBL" id="AP024086">
    <property type="protein sequence ID" value="BCL59541.1"/>
    <property type="molecule type" value="Genomic_DNA"/>
</dbReference>
<evidence type="ECO:0000313" key="3">
    <source>
        <dbReference type="Proteomes" id="UP000826725"/>
    </source>
</evidence>